<reference evidence="2" key="2">
    <citation type="submission" date="2020-11" db="EMBL/GenBank/DDBJ databases">
        <authorList>
            <person name="McCartney M.A."/>
            <person name="Auch B."/>
            <person name="Kono T."/>
            <person name="Mallez S."/>
            <person name="Becker A."/>
            <person name="Gohl D.M."/>
            <person name="Silverstein K.A.T."/>
            <person name="Koren S."/>
            <person name="Bechman K.B."/>
            <person name="Herman A."/>
            <person name="Abrahante J.E."/>
            <person name="Garbe J."/>
        </authorList>
    </citation>
    <scope>NUCLEOTIDE SEQUENCE</scope>
    <source>
        <strain evidence="2">Duluth1</strain>
        <tissue evidence="2">Whole animal</tissue>
    </source>
</reference>
<feature type="region of interest" description="Disordered" evidence="1">
    <location>
        <begin position="1"/>
        <end position="28"/>
    </location>
</feature>
<dbReference type="EMBL" id="JAIWYP010000004">
    <property type="protein sequence ID" value="KAH3842568.1"/>
    <property type="molecule type" value="Genomic_DNA"/>
</dbReference>
<gene>
    <name evidence="2" type="ORF">DPMN_116065</name>
</gene>
<evidence type="ECO:0000256" key="1">
    <source>
        <dbReference type="SAM" id="MobiDB-lite"/>
    </source>
</evidence>
<comment type="caution">
    <text evidence="2">The sequence shown here is derived from an EMBL/GenBank/DDBJ whole genome shotgun (WGS) entry which is preliminary data.</text>
</comment>
<dbReference type="Proteomes" id="UP000828390">
    <property type="component" value="Unassembled WGS sequence"/>
</dbReference>
<evidence type="ECO:0000313" key="2">
    <source>
        <dbReference type="EMBL" id="KAH3842568.1"/>
    </source>
</evidence>
<sequence length="207" mass="23344">MAPDTKAPDGRTAGRTDGQRQNNIPPPLAGDNYWLRTIITSCNKNMSCLFFSCVSKKEFNALKEDFRTLKDDFRRLKRKIRSDQEQVDSDQPLEKKKSLSTAPPKILLTTSDEKELAMSLNLETHTRPSSLKSETPTSPSEMLSSNDEVKYNNHTMSDLEDSISHEDNMYSAVKILMLKLFPESYIISHSVTGKASNSKLDAKPRTV</sequence>
<keyword evidence="3" id="KW-1185">Reference proteome</keyword>
<accession>A0A9D4KN41</accession>
<organism evidence="2 3">
    <name type="scientific">Dreissena polymorpha</name>
    <name type="common">Zebra mussel</name>
    <name type="synonym">Mytilus polymorpha</name>
    <dbReference type="NCBI Taxonomy" id="45954"/>
    <lineage>
        <taxon>Eukaryota</taxon>
        <taxon>Metazoa</taxon>
        <taxon>Spiralia</taxon>
        <taxon>Lophotrochozoa</taxon>
        <taxon>Mollusca</taxon>
        <taxon>Bivalvia</taxon>
        <taxon>Autobranchia</taxon>
        <taxon>Heteroconchia</taxon>
        <taxon>Euheterodonta</taxon>
        <taxon>Imparidentia</taxon>
        <taxon>Neoheterodontei</taxon>
        <taxon>Myida</taxon>
        <taxon>Dreissenoidea</taxon>
        <taxon>Dreissenidae</taxon>
        <taxon>Dreissena</taxon>
    </lineage>
</organism>
<dbReference type="AlphaFoldDB" id="A0A9D4KN41"/>
<feature type="region of interest" description="Disordered" evidence="1">
    <location>
        <begin position="81"/>
        <end position="105"/>
    </location>
</feature>
<evidence type="ECO:0000313" key="3">
    <source>
        <dbReference type="Proteomes" id="UP000828390"/>
    </source>
</evidence>
<reference evidence="2" key="1">
    <citation type="journal article" date="2019" name="bioRxiv">
        <title>The Genome of the Zebra Mussel, Dreissena polymorpha: A Resource for Invasive Species Research.</title>
        <authorList>
            <person name="McCartney M.A."/>
            <person name="Auch B."/>
            <person name="Kono T."/>
            <person name="Mallez S."/>
            <person name="Zhang Y."/>
            <person name="Obille A."/>
            <person name="Becker A."/>
            <person name="Abrahante J.E."/>
            <person name="Garbe J."/>
            <person name="Badalamenti J.P."/>
            <person name="Herman A."/>
            <person name="Mangelson H."/>
            <person name="Liachko I."/>
            <person name="Sullivan S."/>
            <person name="Sone E.D."/>
            <person name="Koren S."/>
            <person name="Silverstein K.A.T."/>
            <person name="Beckman K.B."/>
            <person name="Gohl D.M."/>
        </authorList>
    </citation>
    <scope>NUCLEOTIDE SEQUENCE</scope>
    <source>
        <strain evidence="2">Duluth1</strain>
        <tissue evidence="2">Whole animal</tissue>
    </source>
</reference>
<feature type="compositionally biased region" description="Basic and acidic residues" evidence="1">
    <location>
        <begin position="1"/>
        <end position="18"/>
    </location>
</feature>
<name>A0A9D4KN41_DREPO</name>
<proteinExistence type="predicted"/>
<feature type="region of interest" description="Disordered" evidence="1">
    <location>
        <begin position="121"/>
        <end position="145"/>
    </location>
</feature>
<protein>
    <submittedName>
        <fullName evidence="2">Uncharacterized protein</fullName>
    </submittedName>
</protein>